<organism evidence="4">
    <name type="scientific">Candidozyma auris</name>
    <name type="common">Yeast</name>
    <name type="synonym">Candida auris</name>
    <dbReference type="NCBI Taxonomy" id="498019"/>
    <lineage>
        <taxon>Eukaryota</taxon>
        <taxon>Fungi</taxon>
        <taxon>Dikarya</taxon>
        <taxon>Ascomycota</taxon>
        <taxon>Saccharomycotina</taxon>
        <taxon>Pichiomycetes</taxon>
        <taxon>Metschnikowiaceae</taxon>
        <taxon>Candidozyma</taxon>
    </lineage>
</organism>
<dbReference type="AlphaFoldDB" id="A0A2H0ZLW7"/>
<reference evidence="3 5" key="3">
    <citation type="journal article" date="2018" name="Nat. Commun.">
        <title>Genomic insights into multidrug-resistance, mating and virulence in Candida auris and related emerging species.</title>
        <authorList>
            <person name="Munoz J.F."/>
            <person name="Gade L."/>
            <person name="Chow N.A."/>
            <person name="Loparev V.N."/>
            <person name="Juieng P."/>
            <person name="Berkow E.L."/>
            <person name="Farrer R.A."/>
            <person name="Litvintseva A.P."/>
            <person name="Cuomo C.A."/>
        </authorList>
    </citation>
    <scope>GENOME REANNOTATION</scope>
    <source>
        <strain evidence="3 5">B8441</strain>
    </source>
</reference>
<evidence type="ECO:0000313" key="3">
    <source>
        <dbReference type="EMBL" id="KAK8442400.1"/>
    </source>
</evidence>
<reference evidence="3" key="4">
    <citation type="submission" date="2024-03" db="EMBL/GenBank/DDBJ databases">
        <title>Improved genome assembly of Candida auris strain B8441 and annotation of B11205.</title>
        <authorList>
            <person name="Cauldron N.C."/>
            <person name="Shea T."/>
            <person name="Cuomo C.A."/>
        </authorList>
    </citation>
    <scope>NUCLEOTIDE SEQUENCE</scope>
    <source>
        <strain evidence="3">B8441</strain>
    </source>
</reference>
<dbReference type="InterPro" id="IPR006861">
    <property type="entry name" value="HABP4_PAIRBP1-bd"/>
</dbReference>
<comment type="caution">
    <text evidence="4">The sequence shown here is derived from an EMBL/GenBank/DDBJ whole genome shotgun (WGS) entry which is preliminary data.</text>
</comment>
<reference evidence="4" key="2">
    <citation type="submission" date="2017-11" db="EMBL/GenBank/DDBJ databases">
        <title>Candida auris genome assembly and annotation.</title>
        <authorList>
            <person name="Munoz J.F."/>
            <person name="Gade L.G."/>
            <person name="Chow N.A."/>
            <person name="Litvintseva A.P."/>
            <person name="Loparev V.N."/>
            <person name="Cuomo C.A."/>
        </authorList>
    </citation>
    <scope>NUCLEOTIDE SEQUENCE</scope>
    <source>
        <strain evidence="4">B8441</strain>
    </source>
</reference>
<evidence type="ECO:0000313" key="4">
    <source>
        <dbReference type="EMBL" id="PIS51293.1"/>
    </source>
</evidence>
<dbReference type="EMBL" id="PEKT03000001">
    <property type="protein sequence ID" value="KAK8442400.1"/>
    <property type="molecule type" value="Genomic_DNA"/>
</dbReference>
<proteinExistence type="predicted"/>
<dbReference type="EMBL" id="PEKT02000007">
    <property type="protein sequence ID" value="PIS51293.1"/>
    <property type="molecule type" value="Genomic_DNA"/>
</dbReference>
<reference evidence="4 5" key="1">
    <citation type="journal article" date="2017" name="Clin. Infect. Dis.">
        <title>Simultaneous emergence of multidrug-resistant Candida auris on 3 continents confirmed by whole-genome sequencing and epidemiological analyses.</title>
        <authorList>
            <person name="Lockhart S.R."/>
            <person name="Etienne K.A."/>
            <person name="Vallabhaneni S."/>
            <person name="Farooqi J."/>
            <person name="Chowdhary A."/>
            <person name="Govender N.P."/>
            <person name="Colombo A.L."/>
            <person name="Calvo B."/>
            <person name="Cuomo C.A."/>
            <person name="Desjardins C.A."/>
            <person name="Berkow E.L."/>
            <person name="Castanheira M."/>
            <person name="Magobo R.E."/>
            <person name="Jabeen K."/>
            <person name="Asghar R.J."/>
            <person name="Meis J.F."/>
            <person name="Jackson B."/>
            <person name="Chiller T."/>
            <person name="Litvintseva A.P."/>
        </authorList>
    </citation>
    <scope>NUCLEOTIDE SEQUENCE [LARGE SCALE GENOMIC DNA]</scope>
    <source>
        <strain evidence="4 5">B8441</strain>
    </source>
</reference>
<dbReference type="OMA" id="KWTVHES"/>
<feature type="domain" description="Hyaluronan/mRNA-binding protein" evidence="2">
    <location>
        <begin position="17"/>
        <end position="80"/>
    </location>
</feature>
<gene>
    <name evidence="4" type="ORF">B9J08_002869</name>
    <name evidence="3" type="ORF">B9J08_00728</name>
</gene>
<feature type="region of interest" description="Disordered" evidence="1">
    <location>
        <begin position="1"/>
        <end position="72"/>
    </location>
</feature>
<evidence type="ECO:0000313" key="5">
    <source>
        <dbReference type="Proteomes" id="UP000230249"/>
    </source>
</evidence>
<dbReference type="OrthoDB" id="2122308at2759"/>
<dbReference type="VEuPathDB" id="FungiDB:B9J08_002869"/>
<name>A0A2H0ZLW7_CANAR</name>
<dbReference type="STRING" id="498019.A0A2H0ZLW7"/>
<dbReference type="VEuPathDB" id="FungiDB:CJI97_002926"/>
<dbReference type="VEuPathDB" id="FungiDB:QG37_02277"/>
<protein>
    <recommendedName>
        <fullName evidence="2">Hyaluronan/mRNA-binding protein domain-containing protein</fullName>
    </recommendedName>
</protein>
<feature type="compositionally biased region" description="Acidic residues" evidence="1">
    <location>
        <begin position="48"/>
        <end position="57"/>
    </location>
</feature>
<keyword evidence="5" id="KW-1185">Reference proteome</keyword>
<dbReference type="VEuPathDB" id="FungiDB:CJJ09_001227"/>
<accession>A0A2H0ZLW7</accession>
<evidence type="ECO:0000256" key="1">
    <source>
        <dbReference type="SAM" id="MobiDB-lite"/>
    </source>
</evidence>
<dbReference type="VEuPathDB" id="FungiDB:CJI96_0000708"/>
<evidence type="ECO:0000259" key="2">
    <source>
        <dbReference type="Pfam" id="PF04774"/>
    </source>
</evidence>
<dbReference type="VEuPathDB" id="FungiDB:CJJ07_000989"/>
<sequence length="93" mass="10693">MTRTHKWNTHKKDAVPRYFSRSGGHTDMNPSKVARSGFGKHNWGQPGDELDDEEGFEDQTFFSKSNRRNSNHAINEQALKELNEKCDKLVTEA</sequence>
<dbReference type="Pfam" id="PF04774">
    <property type="entry name" value="HABP4_PAI-RBP1"/>
    <property type="match status" value="1"/>
</dbReference>
<dbReference type="Proteomes" id="UP000230249">
    <property type="component" value="Unassembled WGS sequence"/>
</dbReference>